<sequence length="109" mass="12658">MTDFIVVFITTPNVIEARKISKTLVEEKLAACCNIIERVNSIYFWQGKIEDDFESLIIIKTKKDVFPELVKRVKELHKYTVPEIIALPIIEGSDSYLNWVNETVKQVEK</sequence>
<protein>
    <submittedName>
        <fullName evidence="2">Divalent cation tolerance protein</fullName>
    </submittedName>
</protein>
<name>A0A0P1P0Y0_9BACT</name>
<evidence type="ECO:0000313" key="3">
    <source>
        <dbReference type="Proteomes" id="UP000199197"/>
    </source>
</evidence>
<dbReference type="Pfam" id="PF03091">
    <property type="entry name" value="CutA1"/>
    <property type="match status" value="1"/>
</dbReference>
<dbReference type="InterPro" id="IPR015867">
    <property type="entry name" value="N-reg_PII/ATP_PRibTrfase_C"/>
</dbReference>
<accession>A0A0P1P0Y0</accession>
<dbReference type="GO" id="GO:0010038">
    <property type="term" value="P:response to metal ion"/>
    <property type="evidence" value="ECO:0007669"/>
    <property type="project" value="InterPro"/>
</dbReference>
<organism evidence="2 3">
    <name type="scientific">Candidatus Chryseopegocella kryptomonas</name>
    <dbReference type="NCBI Taxonomy" id="1633643"/>
    <lineage>
        <taxon>Bacteria</taxon>
        <taxon>Pseudomonadati</taxon>
        <taxon>Candidatus Kryptoniota</taxon>
        <taxon>Candidatus Chryseopegocella</taxon>
    </lineage>
</organism>
<dbReference type="SUPFAM" id="SSF54913">
    <property type="entry name" value="GlnB-like"/>
    <property type="match status" value="1"/>
</dbReference>
<dbReference type="Proteomes" id="UP000199197">
    <property type="component" value="Unassembled WGS sequence"/>
</dbReference>
<evidence type="ECO:0000313" key="2">
    <source>
        <dbReference type="EMBL" id="CUT05080.1"/>
    </source>
</evidence>
<comment type="similarity">
    <text evidence="1">Belongs to the CutA family.</text>
</comment>
<keyword evidence="3" id="KW-1185">Reference proteome</keyword>
<gene>
    <name evidence="2" type="ORF">JGI23_01878</name>
</gene>
<dbReference type="PANTHER" id="PTHR23419">
    <property type="entry name" value="DIVALENT CATION TOLERANCE CUTA-RELATED"/>
    <property type="match status" value="1"/>
</dbReference>
<dbReference type="InterPro" id="IPR011322">
    <property type="entry name" value="N-reg_PII-like_a/b"/>
</dbReference>
<dbReference type="Gene3D" id="3.30.70.120">
    <property type="match status" value="1"/>
</dbReference>
<reference evidence="3" key="1">
    <citation type="submission" date="2015-11" db="EMBL/GenBank/DDBJ databases">
        <authorList>
            <person name="Varghese N."/>
        </authorList>
    </citation>
    <scope>NUCLEOTIDE SEQUENCE [LARGE SCALE GENOMIC DNA]</scope>
    <source>
        <strain evidence="3">JGI-23</strain>
    </source>
</reference>
<dbReference type="AlphaFoldDB" id="A0A0P1P0Y0"/>
<dbReference type="GO" id="GO:0005507">
    <property type="term" value="F:copper ion binding"/>
    <property type="evidence" value="ECO:0007669"/>
    <property type="project" value="TreeGrafter"/>
</dbReference>
<proteinExistence type="inferred from homology"/>
<dbReference type="PANTHER" id="PTHR23419:SF8">
    <property type="entry name" value="FI09726P"/>
    <property type="match status" value="1"/>
</dbReference>
<evidence type="ECO:0000256" key="1">
    <source>
        <dbReference type="ARBA" id="ARBA00010169"/>
    </source>
</evidence>
<dbReference type="InterPro" id="IPR004323">
    <property type="entry name" value="Ion_tolerance_CutA"/>
</dbReference>
<dbReference type="EMBL" id="CZVW01000032">
    <property type="protein sequence ID" value="CUT05080.1"/>
    <property type="molecule type" value="Genomic_DNA"/>
</dbReference>